<protein>
    <recommendedName>
        <fullName evidence="3">YlbF family regulator</fullName>
    </recommendedName>
</protein>
<proteinExistence type="predicted"/>
<dbReference type="AlphaFoldDB" id="A0A645GQ22"/>
<dbReference type="SUPFAM" id="SSF158622">
    <property type="entry name" value="YheA/YmcA-like"/>
    <property type="match status" value="1"/>
</dbReference>
<sequence length="84" mass="10273">MNKCKLELERNRNLKKQLDNYVNKKNNIYSNYRMEDASKKISQLNRDYHSFFNLPIVANYMKATRDFNNMMEKLYKSIEKELLK</sequence>
<evidence type="ECO:0000313" key="2">
    <source>
        <dbReference type="EMBL" id="MPN27999.1"/>
    </source>
</evidence>
<name>A0A645GQ22_9ZZZZ</name>
<evidence type="ECO:0008006" key="3">
    <source>
        <dbReference type="Google" id="ProtNLM"/>
    </source>
</evidence>
<reference evidence="2" key="1">
    <citation type="submission" date="2019-08" db="EMBL/GenBank/DDBJ databases">
        <authorList>
            <person name="Kucharzyk K."/>
            <person name="Murdoch R.W."/>
            <person name="Higgins S."/>
            <person name="Loffler F."/>
        </authorList>
    </citation>
    <scope>NUCLEOTIDE SEQUENCE</scope>
</reference>
<dbReference type="Pfam" id="PF06133">
    <property type="entry name" value="Com_YlbF"/>
    <property type="match status" value="1"/>
</dbReference>
<dbReference type="InterPro" id="IPR010368">
    <property type="entry name" value="Com_YlbF"/>
</dbReference>
<keyword evidence="1" id="KW-0175">Coiled coil</keyword>
<evidence type="ECO:0000256" key="1">
    <source>
        <dbReference type="SAM" id="Coils"/>
    </source>
</evidence>
<organism evidence="2">
    <name type="scientific">bioreactor metagenome</name>
    <dbReference type="NCBI Taxonomy" id="1076179"/>
    <lineage>
        <taxon>unclassified sequences</taxon>
        <taxon>metagenomes</taxon>
        <taxon>ecological metagenomes</taxon>
    </lineage>
</organism>
<dbReference type="Gene3D" id="1.20.1500.10">
    <property type="entry name" value="YheA/YmcA-like"/>
    <property type="match status" value="1"/>
</dbReference>
<accession>A0A645GQ22</accession>
<comment type="caution">
    <text evidence="2">The sequence shown here is derived from an EMBL/GenBank/DDBJ whole genome shotgun (WGS) entry which is preliminary data.</text>
</comment>
<dbReference type="EMBL" id="VSSQ01078098">
    <property type="protein sequence ID" value="MPN27999.1"/>
    <property type="molecule type" value="Genomic_DNA"/>
</dbReference>
<feature type="coiled-coil region" evidence="1">
    <location>
        <begin position="4"/>
        <end position="31"/>
    </location>
</feature>
<dbReference type="InterPro" id="IPR023378">
    <property type="entry name" value="YheA/YmcA-like_dom_sf"/>
</dbReference>
<gene>
    <name evidence="2" type="ORF">SDC9_175433</name>
</gene>